<gene>
    <name evidence="2" type="ORF">HX826_26860</name>
</gene>
<feature type="compositionally biased region" description="Basic and acidic residues" evidence="1">
    <location>
        <begin position="55"/>
        <end position="65"/>
    </location>
</feature>
<comment type="caution">
    <text evidence="2">The sequence shown here is derived from an EMBL/GenBank/DDBJ whole genome shotgun (WGS) entry which is preliminary data.</text>
</comment>
<evidence type="ECO:0000313" key="2">
    <source>
        <dbReference type="EMBL" id="NWD45507.1"/>
    </source>
</evidence>
<dbReference type="Proteomes" id="UP000546584">
    <property type="component" value="Unassembled WGS sequence"/>
</dbReference>
<dbReference type="RefSeq" id="WP_093207621.1">
    <property type="nucleotide sequence ID" value="NZ_JACAQR010000051.1"/>
</dbReference>
<name>A0A1H2ICS3_9PSED</name>
<reference evidence="2 3" key="1">
    <citation type="submission" date="2020-04" db="EMBL/GenBank/DDBJ databases">
        <title>Molecular characterization of pseudomonads from Agaricus bisporus reveal novel blotch 2 pathogens in Western Europe.</title>
        <authorList>
            <person name="Taparia T."/>
            <person name="Krijger M."/>
            <person name="Haynes E."/>
            <person name="Elpinstone J.G."/>
            <person name="Noble R."/>
            <person name="Van Der Wolf J."/>
        </authorList>
    </citation>
    <scope>NUCLEOTIDE SEQUENCE [LARGE SCALE GENOMIC DNA]</scope>
    <source>
        <strain evidence="2 3">IPO3753</strain>
    </source>
</reference>
<evidence type="ECO:0000256" key="1">
    <source>
        <dbReference type="SAM" id="MobiDB-lite"/>
    </source>
</evidence>
<dbReference type="EMBL" id="JACAQR010000051">
    <property type="protein sequence ID" value="NWD45507.1"/>
    <property type="molecule type" value="Genomic_DNA"/>
</dbReference>
<accession>A0A1H2ICS3</accession>
<sequence>MAICKETKADSHQLVTLIKMVEAYEAQRTHGLASLGNDERLLNRIKALLHKHDGRSRSTKVDQRRRMNGATTAPLYPSAD</sequence>
<organism evidence="2 3">
    <name type="scientific">Pseudomonas yamanorum</name>
    <dbReference type="NCBI Taxonomy" id="515393"/>
    <lineage>
        <taxon>Bacteria</taxon>
        <taxon>Pseudomonadati</taxon>
        <taxon>Pseudomonadota</taxon>
        <taxon>Gammaproteobacteria</taxon>
        <taxon>Pseudomonadales</taxon>
        <taxon>Pseudomonadaceae</taxon>
        <taxon>Pseudomonas</taxon>
    </lineage>
</organism>
<feature type="region of interest" description="Disordered" evidence="1">
    <location>
        <begin position="52"/>
        <end position="80"/>
    </location>
</feature>
<protein>
    <submittedName>
        <fullName evidence="2">Uncharacterized protein</fullName>
    </submittedName>
</protein>
<proteinExistence type="predicted"/>
<evidence type="ECO:0000313" key="3">
    <source>
        <dbReference type="Proteomes" id="UP000546584"/>
    </source>
</evidence>
<dbReference type="GeneID" id="93515713"/>
<dbReference type="AlphaFoldDB" id="A0A1H2ICS3"/>